<evidence type="ECO:0000256" key="1">
    <source>
        <dbReference type="SAM" id="MobiDB-lite"/>
    </source>
</evidence>
<feature type="compositionally biased region" description="Polar residues" evidence="1">
    <location>
        <begin position="101"/>
        <end position="115"/>
    </location>
</feature>
<proteinExistence type="predicted"/>
<dbReference type="Proteomes" id="UP000238322">
    <property type="component" value="Unassembled WGS sequence"/>
</dbReference>
<comment type="caution">
    <text evidence="2">The sequence shown here is derived from an EMBL/GenBank/DDBJ whole genome shotgun (WGS) entry which is preliminary data.</text>
</comment>
<organism evidence="2 3">
    <name type="scientific">Blastopirellula marina</name>
    <dbReference type="NCBI Taxonomy" id="124"/>
    <lineage>
        <taxon>Bacteria</taxon>
        <taxon>Pseudomonadati</taxon>
        <taxon>Planctomycetota</taxon>
        <taxon>Planctomycetia</taxon>
        <taxon>Pirellulales</taxon>
        <taxon>Pirellulaceae</taxon>
        <taxon>Blastopirellula</taxon>
    </lineage>
</organism>
<dbReference type="RefSeq" id="WP_105330353.1">
    <property type="nucleotide sequence ID" value="NZ_PUHY01000010.1"/>
</dbReference>
<evidence type="ECO:0000313" key="3">
    <source>
        <dbReference type="Proteomes" id="UP000238322"/>
    </source>
</evidence>
<sequence>MTKRYEITHEHWQAAMEVPKQIALDASNTPSERLRAAKLVQTLLINAWEDENQREQLRLLALATEPVDPVVREDENFYGNNAHQLIREKEARDREAWKQPSAVSSPSVTTNSAPPSSIRPYPTPETADPHPLDIKLGKIKSPVEIGSSLRQETEFVRRSFPCPDFQPPDSS</sequence>
<feature type="region of interest" description="Disordered" evidence="1">
    <location>
        <begin position="90"/>
        <end position="171"/>
    </location>
</feature>
<accession>A0A2S8FR20</accession>
<dbReference type="EMBL" id="PUHY01000010">
    <property type="protein sequence ID" value="PQO34623.1"/>
    <property type="molecule type" value="Genomic_DNA"/>
</dbReference>
<name>A0A2S8FR20_9BACT</name>
<protein>
    <submittedName>
        <fullName evidence="2">Uncharacterized protein</fullName>
    </submittedName>
</protein>
<reference evidence="2 3" key="1">
    <citation type="submission" date="2018-02" db="EMBL/GenBank/DDBJ databases">
        <title>Comparative genomes isolates from brazilian mangrove.</title>
        <authorList>
            <person name="Araujo J.E."/>
            <person name="Taketani R.G."/>
            <person name="Silva M.C.P."/>
            <person name="Loureco M.V."/>
            <person name="Andreote F.D."/>
        </authorList>
    </citation>
    <scope>NUCLEOTIDE SEQUENCE [LARGE SCALE GENOMIC DNA]</scope>
    <source>
        <strain evidence="2 3">Hex-1 MGV</strain>
    </source>
</reference>
<feature type="compositionally biased region" description="Basic and acidic residues" evidence="1">
    <location>
        <begin position="127"/>
        <end position="136"/>
    </location>
</feature>
<evidence type="ECO:0000313" key="2">
    <source>
        <dbReference type="EMBL" id="PQO34623.1"/>
    </source>
</evidence>
<dbReference type="AlphaFoldDB" id="A0A2S8FR20"/>
<gene>
    <name evidence="2" type="ORF">C5Y83_14025</name>
</gene>